<protein>
    <submittedName>
        <fullName evidence="2">Uncharacterized protein LOC105423223</fullName>
    </submittedName>
</protein>
<dbReference type="Pfam" id="PF06585">
    <property type="entry name" value="JHBP"/>
    <property type="match status" value="1"/>
</dbReference>
<sequence>MKHLRMNTTYDFDIRLLVDIAHKGIVHVTMDNVRAKIGIDMKVITKNDKKYIYISKMNTILTLTEFTYKFDESEKEMIQLHEIINNVIQNDKKNIVSKVKPALEETVTKRIISILNDAFYTRYEEIFPERT</sequence>
<proteinExistence type="predicted"/>
<dbReference type="AlphaFoldDB" id="A0A6I9VYU7"/>
<name>A0A6I9VYU7_9HYME</name>
<dbReference type="Proteomes" id="UP000504615">
    <property type="component" value="Unplaced"/>
</dbReference>
<reference evidence="2" key="1">
    <citation type="submission" date="2025-08" db="UniProtKB">
        <authorList>
            <consortium name="RefSeq"/>
        </authorList>
    </citation>
    <scope>IDENTIFICATION</scope>
</reference>
<dbReference type="PANTHER" id="PTHR11008">
    <property type="entry name" value="PROTEIN TAKEOUT-LIKE PROTEIN"/>
    <property type="match status" value="1"/>
</dbReference>
<dbReference type="InterPro" id="IPR010562">
    <property type="entry name" value="Haemolymph_juvenile_hormone-bd"/>
</dbReference>
<dbReference type="OrthoDB" id="7545087at2759"/>
<dbReference type="Gene3D" id="3.15.10.30">
    <property type="entry name" value="Haemolymph juvenile hormone binding protein"/>
    <property type="match status" value="1"/>
</dbReference>
<dbReference type="RefSeq" id="XP_011631200.1">
    <property type="nucleotide sequence ID" value="XM_011632898.2"/>
</dbReference>
<dbReference type="GeneID" id="105423223"/>
<dbReference type="KEGG" id="pbar:105423223"/>
<accession>A0A6I9VYU7</accession>
<dbReference type="PANTHER" id="PTHR11008:SF32">
    <property type="entry name" value="CIRCADIAN CLOCK-CONTROLLED PROTEIN DAYWAKE-RELATED"/>
    <property type="match status" value="1"/>
</dbReference>
<dbReference type="InterPro" id="IPR038606">
    <property type="entry name" value="To_sf"/>
</dbReference>
<dbReference type="GO" id="GO:0005615">
    <property type="term" value="C:extracellular space"/>
    <property type="evidence" value="ECO:0007669"/>
    <property type="project" value="TreeGrafter"/>
</dbReference>
<keyword evidence="1" id="KW-1185">Reference proteome</keyword>
<gene>
    <name evidence="2" type="primary">LOC105423223</name>
</gene>
<evidence type="ECO:0000313" key="2">
    <source>
        <dbReference type="RefSeq" id="XP_011631200.1"/>
    </source>
</evidence>
<organism evidence="1 2">
    <name type="scientific">Pogonomyrmex barbatus</name>
    <name type="common">red harvester ant</name>
    <dbReference type="NCBI Taxonomy" id="144034"/>
    <lineage>
        <taxon>Eukaryota</taxon>
        <taxon>Metazoa</taxon>
        <taxon>Ecdysozoa</taxon>
        <taxon>Arthropoda</taxon>
        <taxon>Hexapoda</taxon>
        <taxon>Insecta</taxon>
        <taxon>Pterygota</taxon>
        <taxon>Neoptera</taxon>
        <taxon>Endopterygota</taxon>
        <taxon>Hymenoptera</taxon>
        <taxon>Apocrita</taxon>
        <taxon>Aculeata</taxon>
        <taxon>Formicoidea</taxon>
        <taxon>Formicidae</taxon>
        <taxon>Myrmicinae</taxon>
        <taxon>Pogonomyrmex</taxon>
    </lineage>
</organism>
<evidence type="ECO:0000313" key="1">
    <source>
        <dbReference type="Proteomes" id="UP000504615"/>
    </source>
</evidence>